<reference evidence="1" key="1">
    <citation type="submission" date="2020-11" db="EMBL/GenBank/DDBJ databases">
        <authorList>
            <person name="Kim M.K."/>
        </authorList>
    </citation>
    <scope>NUCLEOTIDE SEQUENCE</scope>
    <source>
        <strain evidence="1">BT350</strain>
    </source>
</reference>
<evidence type="ECO:0008006" key="3">
    <source>
        <dbReference type="Google" id="ProtNLM"/>
    </source>
</evidence>
<evidence type="ECO:0000313" key="2">
    <source>
        <dbReference type="Proteomes" id="UP000599312"/>
    </source>
</evidence>
<gene>
    <name evidence="1" type="ORF">I2H38_16655</name>
</gene>
<dbReference type="InterPro" id="IPR026988">
    <property type="entry name" value="YaaC-like"/>
</dbReference>
<proteinExistence type="predicted"/>
<name>A0A931BPD1_9HYPH</name>
<comment type="caution">
    <text evidence="1">The sequence shown here is derived from an EMBL/GenBank/DDBJ whole genome shotgun (WGS) entry which is preliminary data.</text>
</comment>
<organism evidence="1 2">
    <name type="scientific">Microvirga alba</name>
    <dbReference type="NCBI Taxonomy" id="2791025"/>
    <lineage>
        <taxon>Bacteria</taxon>
        <taxon>Pseudomonadati</taxon>
        <taxon>Pseudomonadota</taxon>
        <taxon>Alphaproteobacteria</taxon>
        <taxon>Hyphomicrobiales</taxon>
        <taxon>Methylobacteriaceae</taxon>
        <taxon>Microvirga</taxon>
    </lineage>
</organism>
<accession>A0A931BPD1</accession>
<dbReference type="Proteomes" id="UP000599312">
    <property type="component" value="Unassembled WGS sequence"/>
</dbReference>
<dbReference type="EMBL" id="JADQDO010000009">
    <property type="protein sequence ID" value="MBF9235006.1"/>
    <property type="molecule type" value="Genomic_DNA"/>
</dbReference>
<dbReference type="AlphaFoldDB" id="A0A931BPD1"/>
<keyword evidence="2" id="KW-1185">Reference proteome</keyword>
<dbReference type="Pfam" id="PF14175">
    <property type="entry name" value="YaaC"/>
    <property type="match status" value="1"/>
</dbReference>
<protein>
    <recommendedName>
        <fullName evidence="3">HEPN domain-containing protein</fullName>
    </recommendedName>
</protein>
<evidence type="ECO:0000313" key="1">
    <source>
        <dbReference type="EMBL" id="MBF9235006.1"/>
    </source>
</evidence>
<sequence length="138" mass="15776">MPLFELNHANRTIYFRKSISSPKFTTTSILTRDAWSYVELWLKRQRKQEALVYWYQARDFHAASKRLPPVSAPLTLYYCFMNAAKALLLAKSVSFSDRHGVSGQVAGSKRSLEAEVTELKSKGIVSDLAKYLKEPEQT</sequence>